<protein>
    <submittedName>
        <fullName evidence="8">Cell surface protein</fullName>
    </submittedName>
</protein>
<dbReference type="GO" id="GO:0004252">
    <property type="term" value="F:serine-type endopeptidase activity"/>
    <property type="evidence" value="ECO:0007669"/>
    <property type="project" value="UniProtKB-UniRule"/>
</dbReference>
<dbReference type="SUPFAM" id="SSF49299">
    <property type="entry name" value="PKD domain"/>
    <property type="match status" value="1"/>
</dbReference>
<dbReference type="InterPro" id="IPR035986">
    <property type="entry name" value="PKD_dom_sf"/>
</dbReference>
<evidence type="ECO:0000313" key="8">
    <source>
        <dbReference type="EMBL" id="BAL59200.1"/>
    </source>
</evidence>
<evidence type="ECO:0000256" key="1">
    <source>
        <dbReference type="ARBA" id="ARBA00011073"/>
    </source>
</evidence>
<dbReference type="InterPro" id="IPR015500">
    <property type="entry name" value="Peptidase_S8_subtilisin-rel"/>
</dbReference>
<dbReference type="InterPro" id="IPR000209">
    <property type="entry name" value="Peptidase_S8/S53_dom"/>
</dbReference>
<dbReference type="PANTHER" id="PTHR43806:SF11">
    <property type="entry name" value="CEREVISIN-RELATED"/>
    <property type="match status" value="1"/>
</dbReference>
<dbReference type="PROSITE" id="PS00138">
    <property type="entry name" value="SUBTILASE_SER"/>
    <property type="match status" value="1"/>
</dbReference>
<dbReference type="Gene3D" id="2.60.40.10">
    <property type="entry name" value="Immunoglobulins"/>
    <property type="match status" value="1"/>
</dbReference>
<feature type="active site" description="Charge relay system" evidence="5">
    <location>
        <position position="203"/>
    </location>
</feature>
<accession>H5SSR4</accession>
<dbReference type="InterPro" id="IPR022409">
    <property type="entry name" value="PKD/Chitinase_dom"/>
</dbReference>
<sequence length="825" mass="88694">MTIRAVRLCVVLVVVIAVGSIGWAQSASVRAKLQTTLLHLLAETGATAGKMSGRSVNTVDIHDGSIQVVLELQTSAELGALSEALKRLGGSMELSYSGVMQARVPVAQLEAVAALPQVRFVRLPVAPLSEQGTVVSEGVSLMGSRAWNSAGLDGKGIRVGVLDAGFFRFEALLGRELPPRERVVTRSFRRDNQMYSSGSPSRHGTALAEIVHDVAPGATLYLTAFATDVELRRAMDYLITERVDVISTSFSTPSGCFTGPGIFEPYLRRAREAGIFWSTSGGNDGDQHWEGRWRDDENDRLHNFQGSDNLNDLDVELFEFEYPSGERVATFVISGVFSWEADCQNAGDDYEIVFFDEQGRELPPFDEDTGQGQVNEWLWRPGVPIKQFFATLDYPVSQAGTSKRVRIGVRQLRSGAPRGGLDIVWRCCDIQRFEYSDPRGSVSIFEPRSSANVFTVGAFAHNPQRCPSWAPCPNGLFDYSSRGPTKDGRVKPDITAPSHVSTASYGRFTGASDGQGFTGTSAAQPHVAGAAALIKQAFPNYGPAEIARLLESRAEDRGAPGRDNDWGAGQLVLGAAPGQNRPPVADAGPDQTVTVGATVQLDGSRSNDPDGDKLSYSWRFVSLPTGSRAQLSDPALVNPTFVADVRGEYLIELTVDDGKGARTSDQVKVTATLPAVLLSLAVAQVVFVTPGWQRELRAGCVVYTNVAEAQVQLVLEAGGMQEHTVAAGREVLVCGDLVHLESVGEPRVLEGVAAGASPLALKFVKLEFGEPARWERSLREGCLVYRNARAEPNALTVTLSDGSVRGFSIGSGREVLLCGGVVHIE</sequence>
<dbReference type="CDD" id="cd00146">
    <property type="entry name" value="PKD"/>
    <property type="match status" value="1"/>
</dbReference>
<dbReference type="GO" id="GO:0006508">
    <property type="term" value="P:proteolysis"/>
    <property type="evidence" value="ECO:0007669"/>
    <property type="project" value="UniProtKB-KW"/>
</dbReference>
<evidence type="ECO:0000256" key="6">
    <source>
        <dbReference type="SAM" id="MobiDB-lite"/>
    </source>
</evidence>
<dbReference type="SMART" id="SM00089">
    <property type="entry name" value="PKD"/>
    <property type="match status" value="1"/>
</dbReference>
<comment type="similarity">
    <text evidence="1 5">Belongs to the peptidase S8 family.</text>
</comment>
<keyword evidence="4 5" id="KW-0720">Serine protease</keyword>
<name>H5SSR4_ACEAU</name>
<dbReference type="EMBL" id="AP011802">
    <property type="protein sequence ID" value="BAL59200.1"/>
    <property type="molecule type" value="Genomic_DNA"/>
</dbReference>
<dbReference type="PRINTS" id="PR00723">
    <property type="entry name" value="SUBTILISIN"/>
</dbReference>
<gene>
    <name evidence="8" type="ORF">HGMM_OP3C355</name>
</gene>
<keyword evidence="2 5" id="KW-0645">Protease</keyword>
<keyword evidence="3 5" id="KW-0378">Hydrolase</keyword>
<proteinExistence type="inferred from homology"/>
<dbReference type="InterPro" id="IPR050131">
    <property type="entry name" value="Peptidase_S8_subtilisin-like"/>
</dbReference>
<evidence type="ECO:0000256" key="5">
    <source>
        <dbReference type="PROSITE-ProRule" id="PRU01240"/>
    </source>
</evidence>
<dbReference type="Pfam" id="PF00082">
    <property type="entry name" value="Peptidase_S8"/>
    <property type="match status" value="2"/>
</dbReference>
<dbReference type="AlphaFoldDB" id="H5SSR4"/>
<dbReference type="PANTHER" id="PTHR43806">
    <property type="entry name" value="PEPTIDASE S8"/>
    <property type="match status" value="1"/>
</dbReference>
<dbReference type="PROSITE" id="PS51892">
    <property type="entry name" value="SUBTILASE"/>
    <property type="match status" value="1"/>
</dbReference>
<feature type="compositionally biased region" description="Basic and acidic residues" evidence="6">
    <location>
        <begin position="555"/>
        <end position="565"/>
    </location>
</feature>
<evidence type="ECO:0000256" key="4">
    <source>
        <dbReference type="ARBA" id="ARBA00022825"/>
    </source>
</evidence>
<feature type="region of interest" description="Disordered" evidence="6">
    <location>
        <begin position="555"/>
        <end position="578"/>
    </location>
</feature>
<reference evidence="8" key="2">
    <citation type="journal article" date="2012" name="PLoS ONE">
        <title>A Deeply Branching Thermophilic Bacterium with an Ancient Acetyl-CoA Pathway Dominates a Subsurface Ecosystem.</title>
        <authorList>
            <person name="Takami H."/>
            <person name="Noguchi H."/>
            <person name="Takaki Y."/>
            <person name="Uchiyama I."/>
            <person name="Toyoda A."/>
            <person name="Nishi S."/>
            <person name="Chee G.-J."/>
            <person name="Arai W."/>
            <person name="Nunoura T."/>
            <person name="Itoh T."/>
            <person name="Hattori M."/>
            <person name="Takai K."/>
        </authorList>
    </citation>
    <scope>NUCLEOTIDE SEQUENCE</scope>
</reference>
<dbReference type="InterPro" id="IPR013783">
    <property type="entry name" value="Ig-like_fold"/>
</dbReference>
<dbReference type="InterPro" id="IPR023828">
    <property type="entry name" value="Peptidase_S8_Ser-AS"/>
</dbReference>
<organism evidence="8">
    <name type="scientific">Acetithermum autotrophicum</name>
    <dbReference type="NCBI Taxonomy" id="1446466"/>
    <lineage>
        <taxon>Bacteria</taxon>
        <taxon>Candidatus Bipolaricaulota</taxon>
        <taxon>Candidatus Acetithermum</taxon>
    </lineage>
</organism>
<dbReference type="Gene3D" id="3.40.50.200">
    <property type="entry name" value="Peptidase S8/S53 domain"/>
    <property type="match status" value="2"/>
</dbReference>
<evidence type="ECO:0000256" key="2">
    <source>
        <dbReference type="ARBA" id="ARBA00022670"/>
    </source>
</evidence>
<feature type="active site" description="Charge relay system" evidence="5">
    <location>
        <position position="521"/>
    </location>
</feature>
<feature type="domain" description="PKD/Chitinase" evidence="7">
    <location>
        <begin position="584"/>
        <end position="674"/>
    </location>
</feature>
<dbReference type="SUPFAM" id="SSF52743">
    <property type="entry name" value="Subtilisin-like"/>
    <property type="match status" value="1"/>
</dbReference>
<dbReference type="Pfam" id="PF22352">
    <property type="entry name" value="K319L-like_PKD"/>
    <property type="match status" value="1"/>
</dbReference>
<evidence type="ECO:0000259" key="7">
    <source>
        <dbReference type="SMART" id="SM00089"/>
    </source>
</evidence>
<reference evidence="8" key="1">
    <citation type="journal article" date="2005" name="Environ. Microbiol.">
        <title>Genetic and functional properties of uncultivated thermophilic crenarchaeotes from a subsurface gold mine as revealed by analysis of genome fragments.</title>
        <authorList>
            <person name="Nunoura T."/>
            <person name="Hirayama H."/>
            <person name="Takami H."/>
            <person name="Oida H."/>
            <person name="Nishi S."/>
            <person name="Shimamura S."/>
            <person name="Suzuki Y."/>
            <person name="Inagaki F."/>
            <person name="Takai K."/>
            <person name="Nealson K.H."/>
            <person name="Horikoshi K."/>
        </authorList>
    </citation>
    <scope>NUCLEOTIDE SEQUENCE</scope>
</reference>
<feature type="active site" description="Charge relay system" evidence="5">
    <location>
        <position position="163"/>
    </location>
</feature>
<dbReference type="InterPro" id="IPR036852">
    <property type="entry name" value="Peptidase_S8/S53_dom_sf"/>
</dbReference>
<evidence type="ECO:0000256" key="3">
    <source>
        <dbReference type="ARBA" id="ARBA00022801"/>
    </source>
</evidence>